<dbReference type="InterPro" id="IPR001492">
    <property type="entry name" value="Flagellin"/>
</dbReference>
<evidence type="ECO:0000256" key="1">
    <source>
        <dbReference type="ARBA" id="ARBA00005709"/>
    </source>
</evidence>
<dbReference type="GO" id="GO:0009288">
    <property type="term" value="C:bacterial-type flagellum"/>
    <property type="evidence" value="ECO:0007669"/>
    <property type="project" value="UniProtKB-SubCell"/>
</dbReference>
<dbReference type="Pfam" id="PF00669">
    <property type="entry name" value="Flagellin_N"/>
    <property type="match status" value="1"/>
</dbReference>
<evidence type="ECO:0000256" key="4">
    <source>
        <dbReference type="SAM" id="Coils"/>
    </source>
</evidence>
<evidence type="ECO:0000256" key="3">
    <source>
        <dbReference type="RuleBase" id="RU362073"/>
    </source>
</evidence>
<accession>M2AS80</accession>
<dbReference type="Gene3D" id="1.20.1330.10">
    <property type="entry name" value="f41 fragment of flagellin, N-terminal domain"/>
    <property type="match status" value="2"/>
</dbReference>
<reference evidence="7" key="1">
    <citation type="submission" date="2012-11" db="EMBL/GenBank/DDBJ databases">
        <title>Permanent draft genomes of Rhodopirellula europaea strain SH398 and 6C.</title>
        <authorList>
            <person name="Richter M."/>
            <person name="Richter-Heitmann T."/>
            <person name="Frank C."/>
            <person name="Harder J."/>
            <person name="Glockner F.O."/>
        </authorList>
    </citation>
    <scope>NUCLEOTIDE SEQUENCE</scope>
    <source>
        <strain evidence="7">6C</strain>
    </source>
</reference>
<protein>
    <recommendedName>
        <fullName evidence="3">Flagellin</fullName>
    </recommendedName>
</protein>
<reference evidence="7" key="2">
    <citation type="journal article" date="2013" name="Mar. Genomics">
        <title>Expression of sulfatases in Rhodopirellula baltica and the diversity of sulfatases in the genus Rhodopirellula.</title>
        <authorList>
            <person name="Wegner C.E."/>
            <person name="Richter-Heitmann T."/>
            <person name="Klindworth A."/>
            <person name="Klockow C."/>
            <person name="Richter M."/>
            <person name="Achstetter T."/>
            <person name="Glockner F.O."/>
            <person name="Harder J."/>
        </authorList>
    </citation>
    <scope>NUCLEOTIDE SEQUENCE [LARGE SCALE GENOMIC DNA]</scope>
    <source>
        <strain evidence="7">6C</strain>
    </source>
</reference>
<proteinExistence type="inferred from homology"/>
<dbReference type="GO" id="GO:0005576">
    <property type="term" value="C:extracellular region"/>
    <property type="evidence" value="ECO:0007669"/>
    <property type="project" value="UniProtKB-SubCell"/>
</dbReference>
<dbReference type="Pfam" id="PF00700">
    <property type="entry name" value="Flagellin_C"/>
    <property type="match status" value="1"/>
</dbReference>
<evidence type="ECO:0000313" key="8">
    <source>
        <dbReference type="Proteomes" id="UP000011529"/>
    </source>
</evidence>
<keyword evidence="4" id="KW-0175">Coiled coil</keyword>
<dbReference type="PRINTS" id="PR00207">
    <property type="entry name" value="FLAGELLIN"/>
</dbReference>
<evidence type="ECO:0000259" key="6">
    <source>
        <dbReference type="Pfam" id="PF00700"/>
    </source>
</evidence>
<evidence type="ECO:0000259" key="5">
    <source>
        <dbReference type="Pfam" id="PF00669"/>
    </source>
</evidence>
<dbReference type="InterPro" id="IPR001029">
    <property type="entry name" value="Flagellin_N"/>
</dbReference>
<keyword evidence="7" id="KW-0969">Cilium</keyword>
<comment type="similarity">
    <text evidence="1 3">Belongs to the bacterial flagellin family.</text>
</comment>
<evidence type="ECO:0000256" key="2">
    <source>
        <dbReference type="ARBA" id="ARBA00023143"/>
    </source>
</evidence>
<dbReference type="GO" id="GO:0005198">
    <property type="term" value="F:structural molecule activity"/>
    <property type="evidence" value="ECO:0007669"/>
    <property type="project" value="UniProtKB-UniRule"/>
</dbReference>
<keyword evidence="7" id="KW-0282">Flagellum</keyword>
<keyword evidence="7" id="KW-0966">Cell projection</keyword>
<comment type="function">
    <text evidence="3">Flagellin is the subunit protein which polymerizes to form the filaments of bacterial flagella.</text>
</comment>
<dbReference type="PATRIC" id="fig|1263867.3.peg.3989"/>
<keyword evidence="8" id="KW-1185">Reference proteome</keyword>
<keyword evidence="3" id="KW-0964">Secreted</keyword>
<gene>
    <name evidence="7" type="ORF">RE6C_03733</name>
</gene>
<evidence type="ECO:0000313" key="7">
    <source>
        <dbReference type="EMBL" id="EMB15537.1"/>
    </source>
</evidence>
<comment type="subcellular location">
    <subcellularLocation>
        <location evidence="3">Secreted</location>
    </subcellularLocation>
    <subcellularLocation>
        <location evidence="3">Bacterial flagellum</location>
    </subcellularLocation>
</comment>
<dbReference type="AlphaFoldDB" id="M2AS80"/>
<dbReference type="PANTHER" id="PTHR42792:SF2">
    <property type="entry name" value="FLAGELLIN"/>
    <property type="match status" value="1"/>
</dbReference>
<comment type="caution">
    <text evidence="7">The sequence shown here is derived from an EMBL/GenBank/DDBJ whole genome shotgun (WGS) entry which is preliminary data.</text>
</comment>
<dbReference type="InterPro" id="IPR046358">
    <property type="entry name" value="Flagellin_C"/>
</dbReference>
<organism evidence="7 8">
    <name type="scientific">Rhodopirellula europaea 6C</name>
    <dbReference type="NCBI Taxonomy" id="1263867"/>
    <lineage>
        <taxon>Bacteria</taxon>
        <taxon>Pseudomonadati</taxon>
        <taxon>Planctomycetota</taxon>
        <taxon>Planctomycetia</taxon>
        <taxon>Pirellulales</taxon>
        <taxon>Pirellulaceae</taxon>
        <taxon>Rhodopirellula</taxon>
    </lineage>
</organism>
<keyword evidence="2 3" id="KW-0975">Bacterial flagellum</keyword>
<dbReference type="SUPFAM" id="SSF64518">
    <property type="entry name" value="Phase 1 flagellin"/>
    <property type="match status" value="1"/>
</dbReference>
<dbReference type="EMBL" id="ANMO01000169">
    <property type="protein sequence ID" value="EMB15537.1"/>
    <property type="molecule type" value="Genomic_DNA"/>
</dbReference>
<dbReference type="RefSeq" id="WP_008658715.1">
    <property type="nucleotide sequence ID" value="NZ_ANMO01000169.1"/>
</dbReference>
<feature type="domain" description="Flagellin N-terminal" evidence="5">
    <location>
        <begin position="4"/>
        <end position="142"/>
    </location>
</feature>
<sequence length="681" mass="68055">MTRINTNVSSLVAQNRLQSSNNDLQQSLTRLSTGLRINSGSDDPAGLLASEALRGEITGLTKSISNTQRASQIISTADSALGQVSNLLNDVRGLVVEAANSGALSKEEIAANQLQIDSSLEAINRISQTTTFQGRKLLDGSQDFVSTASGVSSISDISIDQANLGKTGKIDVEVVINSAATQATATAADSGFSTAAQATATTGASINSFTIGDATNNVTIEGQFDSVEVVDGGGGATLGAAISDGVLTITVDDAATVTGAAVVTALNGVSGVYAEETGTVADVNAAAAADATAIEGAGLSITAAETGGDFNNVQISYVAGDAAATTASYDADQKALTVTIGTGAGENNLAAIAAAINAGTTEFDAEVADGTGSTPAAAKVTEYGEFTIDTDNLPEVGSTGNTGGEVLNADLVFQLSGENGAETFNFGAGTTKDQIAAAVNLVSDSTGVSADATNALEFSSTGFGSDALVDIDVISEGAGGTFKGSLDNTRSTGSDIVATVNGVEANGSGNSLSINTSSLDLSLTVDDGSSTNFSFSITGGGATFQLGPDVTSTQQASLGIGSVSTGQLGGASGRLYELGSGQSKSLTNDVEGAAKVIDEVIGKVVGLRGRLGSFQSTTLESNLVSLNETKANLQEAESSIRDADFAQESANLTRAQILVQSGTNVLSLANQNPRNVLSLLG</sequence>
<feature type="domain" description="Flagellin C-terminal" evidence="6">
    <location>
        <begin position="595"/>
        <end position="680"/>
    </location>
</feature>
<feature type="coiled-coil region" evidence="4">
    <location>
        <begin position="616"/>
        <end position="646"/>
    </location>
</feature>
<dbReference type="PANTHER" id="PTHR42792">
    <property type="entry name" value="FLAGELLIN"/>
    <property type="match status" value="1"/>
</dbReference>
<dbReference type="Proteomes" id="UP000011529">
    <property type="component" value="Unassembled WGS sequence"/>
</dbReference>
<name>M2AS80_9BACT</name>